<dbReference type="Proteomes" id="UP000054359">
    <property type="component" value="Unassembled WGS sequence"/>
</dbReference>
<dbReference type="EMBL" id="KK122302">
    <property type="protein sequence ID" value="KFM82448.1"/>
    <property type="molecule type" value="Genomic_DNA"/>
</dbReference>
<dbReference type="OMA" id="HEMSSNQ"/>
<evidence type="ECO:0000256" key="1">
    <source>
        <dbReference type="SAM" id="MobiDB-lite"/>
    </source>
</evidence>
<accession>A0A087UYK9</accession>
<feature type="compositionally biased region" description="Polar residues" evidence="1">
    <location>
        <begin position="20"/>
        <end position="47"/>
    </location>
</feature>
<keyword evidence="3" id="KW-1185">Reference proteome</keyword>
<evidence type="ECO:0000313" key="3">
    <source>
        <dbReference type="Proteomes" id="UP000054359"/>
    </source>
</evidence>
<name>A0A087UYK9_STEMI</name>
<gene>
    <name evidence="2" type="ORF">X975_09691</name>
</gene>
<protein>
    <submittedName>
        <fullName evidence="2">Uncharacterized protein</fullName>
    </submittedName>
</protein>
<dbReference type="OrthoDB" id="6424535at2759"/>
<evidence type="ECO:0000313" key="2">
    <source>
        <dbReference type="EMBL" id="KFM82448.1"/>
    </source>
</evidence>
<organism evidence="2 3">
    <name type="scientific">Stegodyphus mimosarum</name>
    <name type="common">African social velvet spider</name>
    <dbReference type="NCBI Taxonomy" id="407821"/>
    <lineage>
        <taxon>Eukaryota</taxon>
        <taxon>Metazoa</taxon>
        <taxon>Ecdysozoa</taxon>
        <taxon>Arthropoda</taxon>
        <taxon>Chelicerata</taxon>
        <taxon>Arachnida</taxon>
        <taxon>Araneae</taxon>
        <taxon>Araneomorphae</taxon>
        <taxon>Entelegynae</taxon>
        <taxon>Eresoidea</taxon>
        <taxon>Eresidae</taxon>
        <taxon>Stegodyphus</taxon>
    </lineage>
</organism>
<feature type="non-terminal residue" evidence="2">
    <location>
        <position position="76"/>
    </location>
</feature>
<proteinExistence type="predicted"/>
<sequence>MNADVQMALRKAYMRSVAQRNPNYRSNCRRGLSQTSGTYLSSQSEASCHNVDASRKKRVPSRAVLRLHEMSSNQET</sequence>
<reference evidence="2 3" key="1">
    <citation type="submission" date="2013-11" db="EMBL/GenBank/DDBJ databases">
        <title>Genome sequencing of Stegodyphus mimosarum.</title>
        <authorList>
            <person name="Bechsgaard J."/>
        </authorList>
    </citation>
    <scope>NUCLEOTIDE SEQUENCE [LARGE SCALE GENOMIC DNA]</scope>
</reference>
<feature type="region of interest" description="Disordered" evidence="1">
    <location>
        <begin position="20"/>
        <end position="76"/>
    </location>
</feature>
<dbReference type="AlphaFoldDB" id="A0A087UYK9"/>